<evidence type="ECO:0000313" key="1">
    <source>
        <dbReference type="EMBL" id="GMK46403.1"/>
    </source>
</evidence>
<protein>
    <submittedName>
        <fullName evidence="1">Uncharacterized protein</fullName>
    </submittedName>
</protein>
<organism evidence="1 2">
    <name type="scientific">Paenibacillus glycanilyticus</name>
    <dbReference type="NCBI Taxonomy" id="126569"/>
    <lineage>
        <taxon>Bacteria</taxon>
        <taxon>Bacillati</taxon>
        <taxon>Bacillota</taxon>
        <taxon>Bacilli</taxon>
        <taxon>Bacillales</taxon>
        <taxon>Paenibacillaceae</taxon>
        <taxon>Paenibacillus</taxon>
    </lineage>
</organism>
<dbReference type="Proteomes" id="UP001285921">
    <property type="component" value="Unassembled WGS sequence"/>
</dbReference>
<evidence type="ECO:0000313" key="2">
    <source>
        <dbReference type="Proteomes" id="UP001285921"/>
    </source>
</evidence>
<dbReference type="EMBL" id="BTCL01000012">
    <property type="protein sequence ID" value="GMK46403.1"/>
    <property type="molecule type" value="Genomic_DNA"/>
</dbReference>
<reference evidence="1 2" key="1">
    <citation type="submission" date="2023-05" db="EMBL/GenBank/DDBJ databases">
        <title>Draft genome of Paenibacillus sp. CCS26.</title>
        <authorList>
            <person name="Akita H."/>
            <person name="Shinto Y."/>
            <person name="Kimura Z."/>
        </authorList>
    </citation>
    <scope>NUCLEOTIDE SEQUENCE [LARGE SCALE GENOMIC DNA]</scope>
    <source>
        <strain evidence="1 2">CCS26</strain>
    </source>
</reference>
<accession>A0ABQ6NPA8</accession>
<gene>
    <name evidence="1" type="ORF">PghCCS26_35320</name>
</gene>
<comment type="caution">
    <text evidence="1">The sequence shown here is derived from an EMBL/GenBank/DDBJ whole genome shotgun (WGS) entry which is preliminary data.</text>
</comment>
<sequence>MALELLPVHPLEIPESPEIHLEIHLEPPVLPARQDRPEIPETLRRFPALEKTPYVITPFNK</sequence>
<name>A0ABQ6NPA8_9BACL</name>
<keyword evidence="2" id="KW-1185">Reference proteome</keyword>
<proteinExistence type="predicted"/>